<dbReference type="Proteomes" id="UP000225564">
    <property type="component" value="Segment"/>
</dbReference>
<accession>A0A1W6JUW7</accession>
<reference evidence="1 2" key="1">
    <citation type="submission" date="2017-02" db="EMBL/GenBank/DDBJ databases">
        <title>Comeplete genome sequence of Bacteriophage pVco-5, that infects Vibrio corallilyticus.</title>
        <authorList>
            <person name="Kim H.J."/>
            <person name="Park S.C."/>
        </authorList>
    </citation>
    <scope>NUCLEOTIDE SEQUENCE [LARGE SCALE GENOMIC DNA]</scope>
</reference>
<organism evidence="1 2">
    <name type="scientific">Vibrio phage pVco-5</name>
    <dbReference type="NCBI Taxonomy" id="1965485"/>
    <lineage>
        <taxon>Viruses</taxon>
        <taxon>Duplodnaviria</taxon>
        <taxon>Heunggongvirae</taxon>
        <taxon>Uroviricota</taxon>
        <taxon>Caudoviricetes</taxon>
        <taxon>Schitoviridae</taxon>
        <taxon>Vicoquintavirus</taxon>
        <taxon>Vicoquintavirus Pvco5</taxon>
    </lineage>
</organism>
<protein>
    <submittedName>
        <fullName evidence="1">Uncharacterized protein</fullName>
    </submittedName>
</protein>
<evidence type="ECO:0000313" key="2">
    <source>
        <dbReference type="Proteomes" id="UP000225564"/>
    </source>
</evidence>
<evidence type="ECO:0000313" key="1">
    <source>
        <dbReference type="EMBL" id="ARM71068.1"/>
    </source>
</evidence>
<dbReference type="EMBL" id="KY612839">
    <property type="protein sequence ID" value="ARM71068.1"/>
    <property type="molecule type" value="Genomic_DNA"/>
</dbReference>
<proteinExistence type="predicted"/>
<sequence length="46" mass="5210">MCSSTIPNMNQLAKRFNQETKRLTAGTGRVTLVRKRKAKSYSPILN</sequence>
<gene>
    <name evidence="1" type="ORF">pVco5_080</name>
</gene>
<keyword evidence="2" id="KW-1185">Reference proteome</keyword>
<name>A0A1W6JUW7_9CAUD</name>